<gene>
    <name evidence="1" type="ORF">F3Y22_tig00110998pilonHSYRG00071</name>
</gene>
<comment type="caution">
    <text evidence="1">The sequence shown here is derived from an EMBL/GenBank/DDBJ whole genome shotgun (WGS) entry which is preliminary data.</text>
</comment>
<organism evidence="1 2">
    <name type="scientific">Hibiscus syriacus</name>
    <name type="common">Rose of Sharon</name>
    <dbReference type="NCBI Taxonomy" id="106335"/>
    <lineage>
        <taxon>Eukaryota</taxon>
        <taxon>Viridiplantae</taxon>
        <taxon>Streptophyta</taxon>
        <taxon>Embryophyta</taxon>
        <taxon>Tracheophyta</taxon>
        <taxon>Spermatophyta</taxon>
        <taxon>Magnoliopsida</taxon>
        <taxon>eudicotyledons</taxon>
        <taxon>Gunneridae</taxon>
        <taxon>Pentapetalae</taxon>
        <taxon>rosids</taxon>
        <taxon>malvids</taxon>
        <taxon>Malvales</taxon>
        <taxon>Malvaceae</taxon>
        <taxon>Malvoideae</taxon>
        <taxon>Hibiscus</taxon>
    </lineage>
</organism>
<dbReference type="Proteomes" id="UP000436088">
    <property type="component" value="Unassembled WGS sequence"/>
</dbReference>
<evidence type="ECO:0000313" key="1">
    <source>
        <dbReference type="EMBL" id="KAE8688158.1"/>
    </source>
</evidence>
<proteinExistence type="predicted"/>
<dbReference type="AlphaFoldDB" id="A0A6A2Z8G5"/>
<name>A0A6A2Z8G5_HIBSY</name>
<evidence type="ECO:0000313" key="2">
    <source>
        <dbReference type="Proteomes" id="UP000436088"/>
    </source>
</evidence>
<protein>
    <submittedName>
        <fullName evidence="1">Uncharacterized protein</fullName>
    </submittedName>
</protein>
<accession>A0A6A2Z8G5</accession>
<sequence>MWLGKGKKEQLEQQQILNLVGSGESSMEAERVLMMELDELKSAKSVYYLQRDKIGTADEGVQGCDIRILRDLLDFSLPDEAGKSLIKEVTKDEIRSAFFSRGRTKALVIIKILVARLTPFFPGMIPMNQSAIVKGFPSPLIATWLDMRGRKGIRQGPFIPLFVRVINECVELRFNATKTIMFSSSMNEAQLELVHEATRFKMGTIFLRCRILRIREERMDKRVEIDQIVKAMKKIANIDFVPTSSASPAPPVPRMLIPKELRSLGAPEFNGEEYEDRLGMVDKHDDVYVARASEMAVLSRGVQKQVYQGAVHEIGVIEERFTPFSLKPPAGESPVIGQLLCSGADTAVDHRECFNGVGRLRRGSVVAFIATTVFSLDQSKGGSFGESPNYGGDSPLEKQRVWLRGGSEDFGEVGIIAAAALAAAGWTIWQWRRWHCRCVAARNLGGGDWELGFRNPSSLMDGPEVLSSCTVGLIDGHEVLSSCTVGLMDGPEVLSSCTVGLIDDPKVLKTSCTVGLKDVGNSLLSKKL</sequence>
<reference evidence="1" key="1">
    <citation type="submission" date="2019-09" db="EMBL/GenBank/DDBJ databases">
        <title>Draft genome information of white flower Hibiscus syriacus.</title>
        <authorList>
            <person name="Kim Y.-M."/>
        </authorList>
    </citation>
    <scope>NUCLEOTIDE SEQUENCE [LARGE SCALE GENOMIC DNA]</scope>
    <source>
        <strain evidence="1">YM2019G1</strain>
    </source>
</reference>
<keyword evidence="2" id="KW-1185">Reference proteome</keyword>
<dbReference type="EMBL" id="VEPZ02001194">
    <property type="protein sequence ID" value="KAE8688158.1"/>
    <property type="molecule type" value="Genomic_DNA"/>
</dbReference>